<sequence>MTLKKRIMILFSISSLIPFVFVFFISYHTIYSILTNKIQDSIRSNLRQAEFSMENAIGNLNSVSQQLAYSGTIGRELDTLFTSKDPYVRSQMNDEINSEMNLITFTNPNVGLTMYYFQQDRQIRFPNSGVKPNFDPTGLPLFAQYYGITYYGPHPSFDRFNNNLVMSAMKQVKLPGRNDVYVYLESSDKLTQAIFDKGKQVQNVQYLFLDNSHKITYSQIPDTFPAGSVFAGDIANVSHGLQRDYYWFNETSNQGWSIVSIISKAEYDKEMNKWFLQIIGSSLFFLAVSLLLAWLLWKMVYRPLSNFNKEIKLLTSNEAPSPLIKTNIPEFDQLLDKFRDMKGQIWDLFNEVQQKEKRRADLEVEKLLYQINPHFLMNTLDTVHWLSVMNGQQEIDRIVSSLNKLLHYNLGKLGQTSTIRDEVDALKQYLTLQKVRYDFEFQVNIEVDPSILDTPIPRFILQPLVENSLYHGFSDNGMIEVRIVAREMIEISIQDNGSGMSQAEIDKLLNSEQLDREKVGMGIGMNYVKRMLEVFYNGKARFRIESEPGKGTSIYLTLSILKKEDLQ</sequence>
<name>A0A7X0SQB2_9BACL</name>
<dbReference type="EC" id="2.7.13.3" evidence="2"/>
<dbReference type="Gene3D" id="3.30.565.10">
    <property type="entry name" value="Histidine kinase-like ATPase, C-terminal domain"/>
    <property type="match status" value="1"/>
</dbReference>
<dbReference type="Pfam" id="PF02518">
    <property type="entry name" value="HATPase_c"/>
    <property type="match status" value="1"/>
</dbReference>
<evidence type="ECO:0000313" key="10">
    <source>
        <dbReference type="EMBL" id="MBB6734173.1"/>
    </source>
</evidence>
<evidence type="ECO:0000256" key="6">
    <source>
        <dbReference type="ARBA" id="ARBA00022840"/>
    </source>
</evidence>
<dbReference type="PRINTS" id="PR00344">
    <property type="entry name" value="BCTRLSENSOR"/>
</dbReference>
<dbReference type="SMART" id="SM00387">
    <property type="entry name" value="HATPase_c"/>
    <property type="match status" value="1"/>
</dbReference>
<evidence type="ECO:0000256" key="1">
    <source>
        <dbReference type="ARBA" id="ARBA00000085"/>
    </source>
</evidence>
<keyword evidence="8" id="KW-0472">Membrane</keyword>
<dbReference type="PANTHER" id="PTHR34220:SF7">
    <property type="entry name" value="SENSOR HISTIDINE KINASE YPDA"/>
    <property type="match status" value="1"/>
</dbReference>
<feature type="transmembrane region" description="Helical" evidence="8">
    <location>
        <begin position="274"/>
        <end position="297"/>
    </location>
</feature>
<keyword evidence="3" id="KW-0808">Transferase</keyword>
<dbReference type="PROSITE" id="PS50109">
    <property type="entry name" value="HIS_KIN"/>
    <property type="match status" value="1"/>
</dbReference>
<gene>
    <name evidence="10" type="ORF">H7C18_24945</name>
</gene>
<dbReference type="InterPro" id="IPR003594">
    <property type="entry name" value="HATPase_dom"/>
</dbReference>
<protein>
    <recommendedName>
        <fullName evidence="2">histidine kinase</fullName>
        <ecNumber evidence="2">2.7.13.3</ecNumber>
    </recommendedName>
</protein>
<dbReference type="Proteomes" id="UP000564644">
    <property type="component" value="Unassembled WGS sequence"/>
</dbReference>
<dbReference type="PANTHER" id="PTHR34220">
    <property type="entry name" value="SENSOR HISTIDINE KINASE YPDA"/>
    <property type="match status" value="1"/>
</dbReference>
<dbReference type="InterPro" id="IPR036890">
    <property type="entry name" value="HATPase_C_sf"/>
</dbReference>
<feature type="domain" description="Histidine kinase" evidence="9">
    <location>
        <begin position="460"/>
        <end position="562"/>
    </location>
</feature>
<dbReference type="GO" id="GO:0005524">
    <property type="term" value="F:ATP binding"/>
    <property type="evidence" value="ECO:0007669"/>
    <property type="project" value="UniProtKB-KW"/>
</dbReference>
<dbReference type="EMBL" id="JACJVO010000032">
    <property type="protein sequence ID" value="MBB6734173.1"/>
    <property type="molecule type" value="Genomic_DNA"/>
</dbReference>
<evidence type="ECO:0000256" key="4">
    <source>
        <dbReference type="ARBA" id="ARBA00022741"/>
    </source>
</evidence>
<evidence type="ECO:0000256" key="8">
    <source>
        <dbReference type="SAM" id="Phobius"/>
    </source>
</evidence>
<dbReference type="InterPro" id="IPR010559">
    <property type="entry name" value="Sig_transdc_His_kin_internal"/>
</dbReference>
<dbReference type="Pfam" id="PF06580">
    <property type="entry name" value="His_kinase"/>
    <property type="match status" value="1"/>
</dbReference>
<reference evidence="10 11" key="1">
    <citation type="submission" date="2020-08" db="EMBL/GenBank/DDBJ databases">
        <title>Cohnella phylogeny.</title>
        <authorList>
            <person name="Dunlap C."/>
        </authorList>
    </citation>
    <scope>NUCLEOTIDE SEQUENCE [LARGE SCALE GENOMIC DNA]</scope>
    <source>
        <strain evidence="10 11">CBP 2801</strain>
    </source>
</reference>
<evidence type="ECO:0000256" key="5">
    <source>
        <dbReference type="ARBA" id="ARBA00022777"/>
    </source>
</evidence>
<accession>A0A7X0SQB2</accession>
<evidence type="ECO:0000256" key="2">
    <source>
        <dbReference type="ARBA" id="ARBA00012438"/>
    </source>
</evidence>
<dbReference type="AlphaFoldDB" id="A0A7X0SQB2"/>
<keyword evidence="8" id="KW-0812">Transmembrane</keyword>
<dbReference type="InterPro" id="IPR005467">
    <property type="entry name" value="His_kinase_dom"/>
</dbReference>
<dbReference type="InterPro" id="IPR004358">
    <property type="entry name" value="Sig_transdc_His_kin-like_C"/>
</dbReference>
<dbReference type="GO" id="GO:0016020">
    <property type="term" value="C:membrane"/>
    <property type="evidence" value="ECO:0007669"/>
    <property type="project" value="InterPro"/>
</dbReference>
<dbReference type="Gene3D" id="6.10.340.10">
    <property type="match status" value="1"/>
</dbReference>
<evidence type="ECO:0000259" key="9">
    <source>
        <dbReference type="PROSITE" id="PS50109"/>
    </source>
</evidence>
<evidence type="ECO:0000256" key="3">
    <source>
        <dbReference type="ARBA" id="ARBA00022679"/>
    </source>
</evidence>
<comment type="catalytic activity">
    <reaction evidence="1">
        <text>ATP + protein L-histidine = ADP + protein N-phospho-L-histidine.</text>
        <dbReference type="EC" id="2.7.13.3"/>
    </reaction>
</comment>
<keyword evidence="6" id="KW-0067">ATP-binding</keyword>
<evidence type="ECO:0000256" key="7">
    <source>
        <dbReference type="ARBA" id="ARBA00023012"/>
    </source>
</evidence>
<comment type="caution">
    <text evidence="10">The sequence shown here is derived from an EMBL/GenBank/DDBJ whole genome shotgun (WGS) entry which is preliminary data.</text>
</comment>
<organism evidence="10 11">
    <name type="scientific">Cohnella zeiphila</name>
    <dbReference type="NCBI Taxonomy" id="2761120"/>
    <lineage>
        <taxon>Bacteria</taxon>
        <taxon>Bacillati</taxon>
        <taxon>Bacillota</taxon>
        <taxon>Bacilli</taxon>
        <taxon>Bacillales</taxon>
        <taxon>Paenibacillaceae</taxon>
        <taxon>Cohnella</taxon>
    </lineage>
</organism>
<keyword evidence="11" id="KW-1185">Reference proteome</keyword>
<feature type="transmembrane region" description="Helical" evidence="8">
    <location>
        <begin position="7"/>
        <end position="27"/>
    </location>
</feature>
<dbReference type="GO" id="GO:0000155">
    <property type="term" value="F:phosphorelay sensor kinase activity"/>
    <property type="evidence" value="ECO:0007669"/>
    <property type="project" value="InterPro"/>
</dbReference>
<dbReference type="SUPFAM" id="SSF55874">
    <property type="entry name" value="ATPase domain of HSP90 chaperone/DNA topoisomerase II/histidine kinase"/>
    <property type="match status" value="1"/>
</dbReference>
<proteinExistence type="predicted"/>
<dbReference type="InterPro" id="IPR050640">
    <property type="entry name" value="Bact_2-comp_sensor_kinase"/>
</dbReference>
<keyword evidence="5 10" id="KW-0418">Kinase</keyword>
<keyword evidence="7" id="KW-0902">Two-component regulatory system</keyword>
<keyword evidence="4" id="KW-0547">Nucleotide-binding</keyword>
<keyword evidence="8" id="KW-1133">Transmembrane helix</keyword>
<evidence type="ECO:0000313" key="11">
    <source>
        <dbReference type="Proteomes" id="UP000564644"/>
    </source>
</evidence>